<sequence>MSALPQSPTQIELNTMVAAICTEIERANEVDDNLLDGYKVWFEGWTKQYFEILHPWLQRILRKQLKDRGIFLGHRNLKTTTILVELLTMFEVPEWPDLVLTKWDNSLNPETRAYKRMVELTASAISQHENKVNFDPNSIADKRNNTNSSLNLPNTQYVRTSYSTKNSVTGDEYVIPYVAKDAPSKSGNIRGSQQTPKTSTNYRVPFKYEQAPEPQQQFEYAQYYEEDFDEGVYEKLPPVDVPNERADPRLTTNFTKLIQNGDKYTGLMNDLLDDKMRIWSETRPIRRACAIYFRWESKRFLSK</sequence>
<feature type="compositionally biased region" description="Polar residues" evidence="1">
    <location>
        <begin position="185"/>
        <end position="202"/>
    </location>
</feature>
<protein>
    <recommendedName>
        <fullName evidence="4">Integrase and RNaseH domain-containing protein</fullName>
    </recommendedName>
</protein>
<gene>
    <name evidence="2" type="ORF">GcM3_011022</name>
</gene>
<evidence type="ECO:0000313" key="2">
    <source>
        <dbReference type="EMBL" id="RKF83585.1"/>
    </source>
</evidence>
<name>A0A420J9W2_9PEZI</name>
<dbReference type="EMBL" id="MCBQ01001170">
    <property type="protein sequence ID" value="RKF83585.1"/>
    <property type="molecule type" value="Genomic_DNA"/>
</dbReference>
<dbReference type="Proteomes" id="UP000283383">
    <property type="component" value="Unassembled WGS sequence"/>
</dbReference>
<keyword evidence="3" id="KW-1185">Reference proteome</keyword>
<organism evidence="2 3">
    <name type="scientific">Golovinomyces cichoracearum</name>
    <dbReference type="NCBI Taxonomy" id="62708"/>
    <lineage>
        <taxon>Eukaryota</taxon>
        <taxon>Fungi</taxon>
        <taxon>Dikarya</taxon>
        <taxon>Ascomycota</taxon>
        <taxon>Pezizomycotina</taxon>
        <taxon>Leotiomycetes</taxon>
        <taxon>Erysiphales</taxon>
        <taxon>Erysiphaceae</taxon>
        <taxon>Golovinomyces</taxon>
    </lineage>
</organism>
<evidence type="ECO:0008006" key="4">
    <source>
        <dbReference type="Google" id="ProtNLM"/>
    </source>
</evidence>
<comment type="caution">
    <text evidence="2">The sequence shown here is derived from an EMBL/GenBank/DDBJ whole genome shotgun (WGS) entry which is preliminary data.</text>
</comment>
<dbReference type="AlphaFoldDB" id="A0A420J9W2"/>
<reference evidence="2 3" key="1">
    <citation type="journal article" date="2018" name="BMC Genomics">
        <title>Comparative genome analyses reveal sequence features reflecting distinct modes of host-adaptation between dicot and monocot powdery mildew.</title>
        <authorList>
            <person name="Wu Y."/>
            <person name="Ma X."/>
            <person name="Pan Z."/>
            <person name="Kale S.D."/>
            <person name="Song Y."/>
            <person name="King H."/>
            <person name="Zhang Q."/>
            <person name="Presley C."/>
            <person name="Deng X."/>
            <person name="Wei C.I."/>
            <person name="Xiao S."/>
        </authorList>
    </citation>
    <scope>NUCLEOTIDE SEQUENCE [LARGE SCALE GENOMIC DNA]</scope>
    <source>
        <strain evidence="2">UMSG3</strain>
    </source>
</reference>
<dbReference type="STRING" id="62708.A0A420J9W2"/>
<feature type="region of interest" description="Disordered" evidence="1">
    <location>
        <begin position="134"/>
        <end position="153"/>
    </location>
</feature>
<proteinExistence type="predicted"/>
<feature type="region of interest" description="Disordered" evidence="1">
    <location>
        <begin position="184"/>
        <end position="203"/>
    </location>
</feature>
<evidence type="ECO:0000256" key="1">
    <source>
        <dbReference type="SAM" id="MobiDB-lite"/>
    </source>
</evidence>
<evidence type="ECO:0000313" key="3">
    <source>
        <dbReference type="Proteomes" id="UP000283383"/>
    </source>
</evidence>
<accession>A0A420J9W2</accession>